<dbReference type="InterPro" id="IPR011033">
    <property type="entry name" value="PRC_barrel-like_sf"/>
</dbReference>
<accession>A0A7S8IZX7</accession>
<reference evidence="3 4" key="1">
    <citation type="journal article" date="2020" name="ISME J.">
        <title>Enrichment and physiological characterization of a novel comammox Nitrospira indicates ammonium inhibition of complete nitrification.</title>
        <authorList>
            <person name="Sakoula D."/>
            <person name="Koch H."/>
            <person name="Frank J."/>
            <person name="Jetten M.S.M."/>
            <person name="van Kessel M.A.H.J."/>
            <person name="Lucker S."/>
        </authorList>
    </citation>
    <scope>NUCLEOTIDE SEQUENCE [LARGE SCALE GENOMIC DNA]</scope>
    <source>
        <strain evidence="3">Comreactor17</strain>
    </source>
</reference>
<protein>
    <recommendedName>
        <fullName evidence="2">PRC-barrel domain-containing protein</fullName>
    </recommendedName>
</protein>
<feature type="region of interest" description="Disordered" evidence="1">
    <location>
        <begin position="33"/>
        <end position="68"/>
    </location>
</feature>
<feature type="compositionally biased region" description="Polar residues" evidence="1">
    <location>
        <begin position="176"/>
        <end position="186"/>
    </location>
</feature>
<dbReference type="SUPFAM" id="SSF50346">
    <property type="entry name" value="PRC-barrel domain"/>
    <property type="match status" value="1"/>
</dbReference>
<organism evidence="3 4">
    <name type="scientific">Candidatus Nitrospira kreftii</name>
    <dbReference type="NCBI Taxonomy" id="2652173"/>
    <lineage>
        <taxon>Bacteria</taxon>
        <taxon>Pseudomonadati</taxon>
        <taxon>Nitrospirota</taxon>
        <taxon>Nitrospiria</taxon>
        <taxon>Nitrospirales</taxon>
        <taxon>Nitrospiraceae</taxon>
        <taxon>Nitrospira</taxon>
    </lineage>
</organism>
<dbReference type="InterPro" id="IPR027275">
    <property type="entry name" value="PRC-brl_dom"/>
</dbReference>
<dbReference type="AlphaFoldDB" id="A0A7S8IZX7"/>
<name>A0A7S8IZX7_9BACT</name>
<evidence type="ECO:0000313" key="4">
    <source>
        <dbReference type="Proteomes" id="UP000593737"/>
    </source>
</evidence>
<dbReference type="Pfam" id="PF05239">
    <property type="entry name" value="PRC"/>
    <property type="match status" value="1"/>
</dbReference>
<evidence type="ECO:0000313" key="3">
    <source>
        <dbReference type="EMBL" id="QPD04455.1"/>
    </source>
</evidence>
<feature type="domain" description="PRC-barrel" evidence="2">
    <location>
        <begin position="89"/>
        <end position="150"/>
    </location>
</feature>
<proteinExistence type="predicted"/>
<sequence>MKRVDLLPHLMVVGTLLLIPSWICAESLGSGINSTASPETRESGQSQSSIQNKAADMTEHQQGATEKYDVVPVRRGELVDDTGHTLDQVVKNKKGETLGTIEKLLKDKKTGRIEYAVLELQETRHHIPLQWTLIQQDKGKLTLNASKDELHPQTNSLYTKDLSPDISHYMSEINKVRSQPKPTSKNQTKRDIDSPAATGPMGESAVGGGGPSGTRPLPPGGAPGYEGGHPSSKR</sequence>
<feature type="compositionally biased region" description="Polar residues" evidence="1">
    <location>
        <begin position="33"/>
        <end position="52"/>
    </location>
</feature>
<dbReference type="Proteomes" id="UP000593737">
    <property type="component" value="Chromosome"/>
</dbReference>
<dbReference type="Gene3D" id="2.30.30.240">
    <property type="entry name" value="PRC-barrel domain"/>
    <property type="match status" value="1"/>
</dbReference>
<dbReference type="KEGG" id="nkf:Nkreftii_002229"/>
<gene>
    <name evidence="3" type="ORF">Nkreftii_002229</name>
</gene>
<feature type="region of interest" description="Disordered" evidence="1">
    <location>
        <begin position="174"/>
        <end position="234"/>
    </location>
</feature>
<dbReference type="EMBL" id="CP047423">
    <property type="protein sequence ID" value="QPD04455.1"/>
    <property type="molecule type" value="Genomic_DNA"/>
</dbReference>
<evidence type="ECO:0000259" key="2">
    <source>
        <dbReference type="Pfam" id="PF05239"/>
    </source>
</evidence>
<evidence type="ECO:0000256" key="1">
    <source>
        <dbReference type="SAM" id="MobiDB-lite"/>
    </source>
</evidence>